<reference evidence="1 2" key="1">
    <citation type="journal article" date="2020" name="BMC Genomics">
        <title>Intraspecific diversification of the crop wild relative Brassica cretica Lam. using demographic model selection.</title>
        <authorList>
            <person name="Kioukis A."/>
            <person name="Michalopoulou V.A."/>
            <person name="Briers L."/>
            <person name="Pirintsos S."/>
            <person name="Studholme D.J."/>
            <person name="Pavlidis P."/>
            <person name="Sarris P.F."/>
        </authorList>
    </citation>
    <scope>NUCLEOTIDE SEQUENCE [LARGE SCALE GENOMIC DNA]</scope>
    <source>
        <strain evidence="2">cv. PFS-1207/04</strain>
    </source>
</reference>
<comment type="caution">
    <text evidence="1">The sequence shown here is derived from an EMBL/GenBank/DDBJ whole genome shotgun (WGS) entry which is preliminary data.</text>
</comment>
<evidence type="ECO:0008006" key="3">
    <source>
        <dbReference type="Google" id="ProtNLM"/>
    </source>
</evidence>
<dbReference type="EMBL" id="QGKV02000299">
    <property type="protein sequence ID" value="KAF3597621.1"/>
    <property type="molecule type" value="Genomic_DNA"/>
</dbReference>
<sequence>MSFTRTYKAEHTHKSKLKSMMGQVLKGHQKMSGVLNEKLDSVYSDLHDKFETLSDRVKKLDSQVAHNAGFVRRDEGFLPGRTDTIPKRQVCVRSGKRLTPSTIEINSAEKPLEAEKAMINLDEEEEESEEDV</sequence>
<evidence type="ECO:0000313" key="1">
    <source>
        <dbReference type="EMBL" id="KAF3597621.1"/>
    </source>
</evidence>
<organism evidence="1 2">
    <name type="scientific">Brassica cretica</name>
    <name type="common">Mustard</name>
    <dbReference type="NCBI Taxonomy" id="69181"/>
    <lineage>
        <taxon>Eukaryota</taxon>
        <taxon>Viridiplantae</taxon>
        <taxon>Streptophyta</taxon>
        <taxon>Embryophyta</taxon>
        <taxon>Tracheophyta</taxon>
        <taxon>Spermatophyta</taxon>
        <taxon>Magnoliopsida</taxon>
        <taxon>eudicotyledons</taxon>
        <taxon>Gunneridae</taxon>
        <taxon>Pentapetalae</taxon>
        <taxon>rosids</taxon>
        <taxon>malvids</taxon>
        <taxon>Brassicales</taxon>
        <taxon>Brassicaceae</taxon>
        <taxon>Brassiceae</taxon>
        <taxon>Brassica</taxon>
    </lineage>
</organism>
<gene>
    <name evidence="1" type="ORF">DY000_02020663</name>
</gene>
<dbReference type="Proteomes" id="UP000266723">
    <property type="component" value="Unassembled WGS sequence"/>
</dbReference>
<keyword evidence="2" id="KW-1185">Reference proteome</keyword>
<protein>
    <recommendedName>
        <fullName evidence="3">DUF1664 domain-containing protein</fullName>
    </recommendedName>
</protein>
<proteinExistence type="predicted"/>
<evidence type="ECO:0000313" key="2">
    <source>
        <dbReference type="Proteomes" id="UP000266723"/>
    </source>
</evidence>
<accession>A0ABQ7EMD7</accession>
<name>A0ABQ7EMD7_BRACR</name>